<protein>
    <submittedName>
        <fullName evidence="2">Alpha/beta hydrolase</fullName>
    </submittedName>
</protein>
<comment type="caution">
    <text evidence="2">The sequence shown here is derived from an EMBL/GenBank/DDBJ whole genome shotgun (WGS) entry which is preliminary data.</text>
</comment>
<dbReference type="AlphaFoldDB" id="A0A399IYI5"/>
<reference evidence="2 3" key="1">
    <citation type="submission" date="2018-08" db="EMBL/GenBank/DDBJ databases">
        <title>Pseudooceanicola sediminis CY03 in the family Rhodobacteracea.</title>
        <authorList>
            <person name="Zhang Y.-J."/>
        </authorList>
    </citation>
    <scope>NUCLEOTIDE SEQUENCE [LARGE SCALE GENOMIC DNA]</scope>
    <source>
        <strain evidence="2 3">CY03</strain>
    </source>
</reference>
<accession>A0A399IYI5</accession>
<feature type="domain" description="Serine aminopeptidase S33" evidence="1">
    <location>
        <begin position="40"/>
        <end position="292"/>
    </location>
</feature>
<name>A0A399IYI5_9RHOB</name>
<evidence type="ECO:0000313" key="3">
    <source>
        <dbReference type="Proteomes" id="UP000265848"/>
    </source>
</evidence>
<proteinExistence type="predicted"/>
<keyword evidence="3" id="KW-1185">Reference proteome</keyword>
<dbReference type="InterPro" id="IPR022742">
    <property type="entry name" value="Hydrolase_4"/>
</dbReference>
<sequence length="321" mass="34880">MDQAPFYSDVDDGPPGGRAFWLTASDGVRFRLGDWPVSGAKGTVLLFPGRTEYIEKYGRAARDFAARGYRTVAIDWRGQGLADRVSGNPALGHVGHFSDYQKDVDAVMAALPDLGITGPYVLLAHSMGGAIGLRALYRSLPVRAAVFTAPMWGIELPLLVRPLAWVLSSASNAIGRGEILSPGTTAEAYVLNELFAANKLTSDSDMYEYMQAQARAHPDLNIGGPTMRWLHESLMEMRRLAQRPSPNVPCLTFLGGDEAIVSAQRIRARMAQWPGGQLEVVTGARHEIMMENAETRAFCFDACAAHFDAHLGKQPSACSAR</sequence>
<dbReference type="Gene3D" id="3.40.50.1820">
    <property type="entry name" value="alpha/beta hydrolase"/>
    <property type="match status" value="1"/>
</dbReference>
<organism evidence="2 3">
    <name type="scientific">Pseudooceanicola sediminis</name>
    <dbReference type="NCBI Taxonomy" id="2211117"/>
    <lineage>
        <taxon>Bacteria</taxon>
        <taxon>Pseudomonadati</taxon>
        <taxon>Pseudomonadota</taxon>
        <taxon>Alphaproteobacteria</taxon>
        <taxon>Rhodobacterales</taxon>
        <taxon>Paracoccaceae</taxon>
        <taxon>Pseudooceanicola</taxon>
    </lineage>
</organism>
<dbReference type="Proteomes" id="UP000265848">
    <property type="component" value="Unassembled WGS sequence"/>
</dbReference>
<dbReference type="InterPro" id="IPR029058">
    <property type="entry name" value="AB_hydrolase_fold"/>
</dbReference>
<evidence type="ECO:0000313" key="2">
    <source>
        <dbReference type="EMBL" id="RII38081.1"/>
    </source>
</evidence>
<dbReference type="OrthoDB" id="9788260at2"/>
<dbReference type="InterPro" id="IPR051044">
    <property type="entry name" value="MAG_DAG_Lipase"/>
</dbReference>
<evidence type="ECO:0000259" key="1">
    <source>
        <dbReference type="Pfam" id="PF12146"/>
    </source>
</evidence>
<gene>
    <name evidence="2" type="ORF">DL237_14175</name>
</gene>
<dbReference type="Pfam" id="PF12146">
    <property type="entry name" value="Hydrolase_4"/>
    <property type="match status" value="1"/>
</dbReference>
<dbReference type="GO" id="GO:0016787">
    <property type="term" value="F:hydrolase activity"/>
    <property type="evidence" value="ECO:0007669"/>
    <property type="project" value="UniProtKB-KW"/>
</dbReference>
<dbReference type="SUPFAM" id="SSF53474">
    <property type="entry name" value="alpha/beta-Hydrolases"/>
    <property type="match status" value="1"/>
</dbReference>
<dbReference type="RefSeq" id="WP_119399732.1">
    <property type="nucleotide sequence ID" value="NZ_QWJJ01000012.1"/>
</dbReference>
<dbReference type="EMBL" id="QWJJ01000012">
    <property type="protein sequence ID" value="RII38081.1"/>
    <property type="molecule type" value="Genomic_DNA"/>
</dbReference>
<dbReference type="PANTHER" id="PTHR11614">
    <property type="entry name" value="PHOSPHOLIPASE-RELATED"/>
    <property type="match status" value="1"/>
</dbReference>
<keyword evidence="2" id="KW-0378">Hydrolase</keyword>